<dbReference type="eggNOG" id="COG2812">
    <property type="taxonomic scope" value="Bacteria"/>
</dbReference>
<name>E7AAV2_HELFC</name>
<feature type="compositionally biased region" description="Pro residues" evidence="9">
    <location>
        <begin position="443"/>
        <end position="457"/>
    </location>
</feature>
<dbReference type="CDD" id="cd00009">
    <property type="entry name" value="AAA"/>
    <property type="match status" value="1"/>
</dbReference>
<reference evidence="11 12" key="1">
    <citation type="journal article" date="2011" name="Genome Biol. Evol.">
        <title>Comparative whole genome sequence analysis of the carcinogenic bacterial model pathogen Helicobacter felis.</title>
        <authorList>
            <person name="Arnold I.C."/>
            <person name="Zigova Z."/>
            <person name="Holden M."/>
            <person name="Lawley T.D."/>
            <person name="Rad R."/>
            <person name="Dougan G."/>
            <person name="Falkow S."/>
            <person name="Bentley S.D."/>
            <person name="Muller A."/>
        </authorList>
    </citation>
    <scope>NUCLEOTIDE SEQUENCE [LARGE SCALE GENOMIC DNA]</scope>
    <source>
        <strain evidence="12">ATCC 49179 / CCUG 28539 / NCTC 12436 / CS1</strain>
    </source>
</reference>
<comment type="function">
    <text evidence="8">DNA polymerase III is a complex, multichain enzyme responsible for most of the replicative synthesis in bacteria. This DNA polymerase also exhibits 3' to 5' exonuclease activity.</text>
</comment>
<dbReference type="SUPFAM" id="SSF52540">
    <property type="entry name" value="P-loop containing nucleoside triphosphate hydrolases"/>
    <property type="match status" value="1"/>
</dbReference>
<evidence type="ECO:0000256" key="4">
    <source>
        <dbReference type="ARBA" id="ARBA00022833"/>
    </source>
</evidence>
<evidence type="ECO:0000256" key="2">
    <source>
        <dbReference type="ARBA" id="ARBA00022723"/>
    </source>
</evidence>
<comment type="subunit">
    <text evidence="8">DNA polymerase III contains a core (composed of alpha, epsilon and theta chains) that associates with a tau subunit. This core dimerizes to form the POLIII' complex. PolIII' associates with the gamma complex (composed of gamma, delta, delta', psi and chi chains) and with the beta chain to form the complete DNA polymerase III complex.</text>
</comment>
<feature type="compositionally biased region" description="Pro residues" evidence="9">
    <location>
        <begin position="344"/>
        <end position="361"/>
    </location>
</feature>
<protein>
    <recommendedName>
        <fullName evidence="8">DNA polymerase III subunit gamma/tau</fullName>
        <ecNumber evidence="8">2.7.7.7</ecNumber>
    </recommendedName>
</protein>
<accession>E7AAV2</accession>
<dbReference type="AlphaFoldDB" id="E7AAV2"/>
<dbReference type="InterPro" id="IPR045085">
    <property type="entry name" value="HLD_clamp_pol_III_gamma_tau"/>
</dbReference>
<dbReference type="SMART" id="SM00382">
    <property type="entry name" value="AAA"/>
    <property type="match status" value="1"/>
</dbReference>
<keyword evidence="2" id="KW-0479">Metal-binding</keyword>
<sequence length="489" mass="54279">MVLALKYRPKHFQDLVGQESVSKTLSLALEQGRLAHAYLFSGLRGSGKTSSARIFARALQCEKAPTSTPCDVCANCVDALQNKHVDIIEMDGASNRRIEDIREVIEQTKYQPSMGAFKIFIIDEVHMLTKEAFNALLKTLEEPPPRVKFILATTDPLKLPATILSRTQHFHFKKIPPKAIVAHLQHILSLEGVQYQEGVLEILARSGGGSLRDTLTLTEQAINYSAGPLTLEMITRMLGLVDMQVLHDFFQALRDNPERICDSLRLFEEYDPQVVLDEMSLFLKEALLHKTFPLNLVDAWMGVLAQAKSLLHAGVDGGFVLTLSALKMQATPTPQAPSLSQRPAPIPTQTPTPPPAPPKQPTPQELFEKLIVRIHAHNPDLGNLFKKFVQFHAFENKTLWWVSRADAHAKGILMQHFELIKQLVAEVFGEGVQAQALKVTSPSEPPPPPSATPPPTAPNLREQFMQENSNLVGAMQEHLGIVDVKVEKS</sequence>
<dbReference type="CDD" id="cd18137">
    <property type="entry name" value="HLD_clamp_pol_III_gamma_tau"/>
    <property type="match status" value="1"/>
</dbReference>
<evidence type="ECO:0000259" key="10">
    <source>
        <dbReference type="SMART" id="SM00382"/>
    </source>
</evidence>
<dbReference type="GO" id="GO:0046872">
    <property type="term" value="F:metal ion binding"/>
    <property type="evidence" value="ECO:0007669"/>
    <property type="project" value="UniProtKB-KW"/>
</dbReference>
<dbReference type="GO" id="GO:0003887">
    <property type="term" value="F:DNA-directed DNA polymerase activity"/>
    <property type="evidence" value="ECO:0007669"/>
    <property type="project" value="UniProtKB-KW"/>
</dbReference>
<dbReference type="PANTHER" id="PTHR11669">
    <property type="entry name" value="REPLICATION FACTOR C / DNA POLYMERASE III GAMMA-TAU SUBUNIT"/>
    <property type="match status" value="1"/>
</dbReference>
<dbReference type="InterPro" id="IPR050238">
    <property type="entry name" value="DNA_Rep/Repair_Clamp_Loader"/>
</dbReference>
<dbReference type="Gene3D" id="1.10.8.60">
    <property type="match status" value="1"/>
</dbReference>
<keyword evidence="6 8" id="KW-0239">DNA-directed DNA polymerase</keyword>
<evidence type="ECO:0000256" key="9">
    <source>
        <dbReference type="SAM" id="MobiDB-lite"/>
    </source>
</evidence>
<feature type="region of interest" description="Disordered" evidence="9">
    <location>
        <begin position="332"/>
        <end position="363"/>
    </location>
</feature>
<dbReference type="GO" id="GO:0005524">
    <property type="term" value="F:ATP binding"/>
    <property type="evidence" value="ECO:0007669"/>
    <property type="project" value="UniProtKB-KW"/>
</dbReference>
<comment type="catalytic activity">
    <reaction evidence="7 8">
        <text>DNA(n) + a 2'-deoxyribonucleoside 5'-triphosphate = DNA(n+1) + diphosphate</text>
        <dbReference type="Rhea" id="RHEA:22508"/>
        <dbReference type="Rhea" id="RHEA-COMP:17339"/>
        <dbReference type="Rhea" id="RHEA-COMP:17340"/>
        <dbReference type="ChEBI" id="CHEBI:33019"/>
        <dbReference type="ChEBI" id="CHEBI:61560"/>
        <dbReference type="ChEBI" id="CHEBI:173112"/>
        <dbReference type="EC" id="2.7.7.7"/>
    </reaction>
</comment>
<evidence type="ECO:0000256" key="6">
    <source>
        <dbReference type="ARBA" id="ARBA00022932"/>
    </source>
</evidence>
<dbReference type="InterPro" id="IPR027417">
    <property type="entry name" value="P-loop_NTPase"/>
</dbReference>
<keyword evidence="8" id="KW-0235">DNA replication</keyword>
<feature type="region of interest" description="Disordered" evidence="9">
    <location>
        <begin position="439"/>
        <end position="460"/>
    </location>
</feature>
<evidence type="ECO:0000256" key="5">
    <source>
        <dbReference type="ARBA" id="ARBA00022840"/>
    </source>
</evidence>
<dbReference type="NCBIfam" id="NF006280">
    <property type="entry name" value="PRK08451.1"/>
    <property type="match status" value="1"/>
</dbReference>
<dbReference type="STRING" id="936155.HFELIS_06890"/>
<keyword evidence="4" id="KW-0862">Zinc</keyword>
<dbReference type="GO" id="GO:0006261">
    <property type="term" value="P:DNA-templated DNA replication"/>
    <property type="evidence" value="ECO:0007669"/>
    <property type="project" value="TreeGrafter"/>
</dbReference>
<feature type="domain" description="AAA+ ATPase" evidence="10">
    <location>
        <begin position="34"/>
        <end position="176"/>
    </location>
</feature>
<comment type="similarity">
    <text evidence="1 8">Belongs to the DnaX/STICHEL family.</text>
</comment>
<organism evidence="11 12">
    <name type="scientific">Helicobacter felis (strain ATCC 49179 / CCUG 28539 / NCTC 12436 / CS1)</name>
    <dbReference type="NCBI Taxonomy" id="936155"/>
    <lineage>
        <taxon>Bacteria</taxon>
        <taxon>Pseudomonadati</taxon>
        <taxon>Campylobacterota</taxon>
        <taxon>Epsilonproteobacteria</taxon>
        <taxon>Campylobacterales</taxon>
        <taxon>Helicobacteraceae</taxon>
        <taxon>Helicobacter</taxon>
    </lineage>
</organism>
<dbReference type="FunFam" id="3.40.50.300:FF:000014">
    <property type="entry name" value="DNA polymerase III subunit gamma/tau"/>
    <property type="match status" value="1"/>
</dbReference>
<evidence type="ECO:0000256" key="8">
    <source>
        <dbReference type="RuleBase" id="RU364063"/>
    </source>
</evidence>
<evidence type="ECO:0000313" key="11">
    <source>
        <dbReference type="EMBL" id="CBY82773.1"/>
    </source>
</evidence>
<keyword evidence="3 8" id="KW-0547">Nucleotide-binding</keyword>
<gene>
    <name evidence="8" type="primary">dnaX</name>
    <name evidence="11" type="ordered locus">Hfelis_06890</name>
</gene>
<dbReference type="Proteomes" id="UP000007934">
    <property type="component" value="Chromosome"/>
</dbReference>
<dbReference type="Gene3D" id="3.40.50.300">
    <property type="entry name" value="P-loop containing nucleotide triphosphate hydrolases"/>
    <property type="match status" value="1"/>
</dbReference>
<dbReference type="Pfam" id="PF13177">
    <property type="entry name" value="DNA_pol3_delta2"/>
    <property type="match status" value="1"/>
</dbReference>
<keyword evidence="12" id="KW-1185">Reference proteome</keyword>
<dbReference type="KEGG" id="hfe:HFELIS_06890"/>
<keyword evidence="8" id="KW-0808">Transferase</keyword>
<dbReference type="HOGENOM" id="CLU_006229_0_8_7"/>
<dbReference type="EC" id="2.7.7.7" evidence="8"/>
<dbReference type="NCBIfam" id="TIGR02397">
    <property type="entry name" value="dnaX_nterm"/>
    <property type="match status" value="1"/>
</dbReference>
<evidence type="ECO:0000256" key="7">
    <source>
        <dbReference type="ARBA" id="ARBA00049244"/>
    </source>
</evidence>
<dbReference type="EMBL" id="FQ670179">
    <property type="protein sequence ID" value="CBY82773.1"/>
    <property type="molecule type" value="Genomic_DNA"/>
</dbReference>
<proteinExistence type="inferred from homology"/>
<evidence type="ECO:0000313" key="12">
    <source>
        <dbReference type="Proteomes" id="UP000007934"/>
    </source>
</evidence>
<dbReference type="InterPro" id="IPR003593">
    <property type="entry name" value="AAA+_ATPase"/>
</dbReference>
<dbReference type="Pfam" id="PF22608">
    <property type="entry name" value="DNAX_ATPase_lid"/>
    <property type="match status" value="1"/>
</dbReference>
<evidence type="ECO:0000256" key="3">
    <source>
        <dbReference type="ARBA" id="ARBA00022741"/>
    </source>
</evidence>
<dbReference type="FunFam" id="1.10.8.60:FF:000013">
    <property type="entry name" value="DNA polymerase III subunit gamma/tau"/>
    <property type="match status" value="1"/>
</dbReference>
<dbReference type="GO" id="GO:0009360">
    <property type="term" value="C:DNA polymerase III complex"/>
    <property type="evidence" value="ECO:0007669"/>
    <property type="project" value="InterPro"/>
</dbReference>
<dbReference type="PANTHER" id="PTHR11669:SF0">
    <property type="entry name" value="PROTEIN STICHEL-LIKE 2"/>
    <property type="match status" value="1"/>
</dbReference>
<keyword evidence="8" id="KW-0548">Nucleotidyltransferase</keyword>
<evidence type="ECO:0000256" key="1">
    <source>
        <dbReference type="ARBA" id="ARBA00006360"/>
    </source>
</evidence>
<keyword evidence="5 8" id="KW-0067">ATP-binding</keyword>
<dbReference type="InterPro" id="IPR012763">
    <property type="entry name" value="DNA_pol_III_sug/sutau_N"/>
</dbReference>